<dbReference type="InterPro" id="IPR029058">
    <property type="entry name" value="AB_hydrolase_fold"/>
</dbReference>
<evidence type="ECO:0000313" key="3">
    <source>
        <dbReference type="EMBL" id="MFB9260889.1"/>
    </source>
</evidence>
<keyword evidence="3" id="KW-0378">Hydrolase</keyword>
<name>A0ABV5JT78_9ACTN</name>
<evidence type="ECO:0000313" key="4">
    <source>
        <dbReference type="Proteomes" id="UP001589700"/>
    </source>
</evidence>
<comment type="caution">
    <text evidence="3">The sequence shown here is derived from an EMBL/GenBank/DDBJ whole genome shotgun (WGS) entry which is preliminary data.</text>
</comment>
<dbReference type="InterPro" id="IPR010427">
    <property type="entry name" value="DUF1023"/>
</dbReference>
<dbReference type="Proteomes" id="UP001589700">
    <property type="component" value="Unassembled WGS sequence"/>
</dbReference>
<reference evidence="3 4" key="1">
    <citation type="submission" date="2024-09" db="EMBL/GenBank/DDBJ databases">
        <authorList>
            <person name="Sun Q."/>
            <person name="Mori K."/>
        </authorList>
    </citation>
    <scope>NUCLEOTIDE SEQUENCE [LARGE SCALE GENOMIC DNA]</scope>
    <source>
        <strain evidence="3 4">CCM 7659</strain>
    </source>
</reference>
<dbReference type="EMBL" id="JBHMDY010000008">
    <property type="protein sequence ID" value="MFB9260889.1"/>
    <property type="molecule type" value="Genomic_DNA"/>
</dbReference>
<dbReference type="RefSeq" id="WP_380023997.1">
    <property type="nucleotide sequence ID" value="NZ_JBHMDY010000008.1"/>
</dbReference>
<feature type="compositionally biased region" description="Basic residues" evidence="1">
    <location>
        <begin position="254"/>
        <end position="265"/>
    </location>
</feature>
<feature type="domain" description="DUF1023" evidence="2">
    <location>
        <begin position="280"/>
        <end position="446"/>
    </location>
</feature>
<dbReference type="Pfam" id="PF06259">
    <property type="entry name" value="Abhydrolase_8"/>
    <property type="match status" value="1"/>
</dbReference>
<proteinExistence type="predicted"/>
<feature type="region of interest" description="Disordered" evidence="1">
    <location>
        <begin position="241"/>
        <end position="265"/>
    </location>
</feature>
<dbReference type="SUPFAM" id="SSF53474">
    <property type="entry name" value="alpha/beta-Hydrolases"/>
    <property type="match status" value="1"/>
</dbReference>
<dbReference type="GO" id="GO:0016787">
    <property type="term" value="F:hydrolase activity"/>
    <property type="evidence" value="ECO:0007669"/>
    <property type="project" value="UniProtKB-KW"/>
</dbReference>
<feature type="region of interest" description="Disordered" evidence="1">
    <location>
        <begin position="114"/>
        <end position="155"/>
    </location>
</feature>
<accession>A0ABV5JT78</accession>
<feature type="region of interest" description="Disordered" evidence="1">
    <location>
        <begin position="458"/>
        <end position="483"/>
    </location>
</feature>
<organism evidence="3 4">
    <name type="scientific">Dietzia aerolata</name>
    <dbReference type="NCBI Taxonomy" id="595984"/>
    <lineage>
        <taxon>Bacteria</taxon>
        <taxon>Bacillati</taxon>
        <taxon>Actinomycetota</taxon>
        <taxon>Actinomycetes</taxon>
        <taxon>Mycobacteriales</taxon>
        <taxon>Dietziaceae</taxon>
        <taxon>Dietzia</taxon>
    </lineage>
</organism>
<keyword evidence="4" id="KW-1185">Reference proteome</keyword>
<gene>
    <name evidence="3" type="ORF">ACFFVD_13870</name>
</gene>
<protein>
    <submittedName>
        <fullName evidence="3">Alpha/beta hydrolase</fullName>
    </submittedName>
</protein>
<evidence type="ECO:0000256" key="1">
    <source>
        <dbReference type="SAM" id="MobiDB-lite"/>
    </source>
</evidence>
<evidence type="ECO:0000259" key="2">
    <source>
        <dbReference type="Pfam" id="PF06259"/>
    </source>
</evidence>
<feature type="compositionally biased region" description="Low complexity" evidence="1">
    <location>
        <begin position="139"/>
        <end position="153"/>
    </location>
</feature>
<sequence length="608" mass="65725">MTGAIPENPPPSRVTRLLDLAAEVLAVRDQLHTARDALRSAPTRSAALDALADAIDGEGRGLDEFLSGVYRLVELAEDTWDDLDGPDPLPEPERSRLRESLDRAVDNALVDLARLTGTRSPRDTPAPAGTHAPTENHTTTETPAPSASTAPSPGLDTRATVAAWAHDDPDDVYATIEHLPTADRRLLALAEPEAVGSTYGVPWAVRARANAVSVRRALHREQVAGTPWSPRIGRLETMARRAEELSTERSPSGGRRRREPGARGPRRRRRFIAFSALRGGRMIEVVGDPGPATRAIAVYVPGTGTNLDMSHVNTDVADDLVNASGGRLVAVAYLDGEFPQDIMADAGLPRFAEAMAPRLVRFGRELDRVIEIDCPGAEVTVVGHSYGGRIVGTAERLGLRADRVVYAASPDLGVGVRGAADWRNPGPVRRYSITAPADPVELLQARFALRRRWSRSGERGGVHPVPDATGRVPDTASRVPDAASWESDGVVRLDAGFFDDDQAAAEPVYGTRGHGGLFDRGAGSFRAMVAVMLGGPAPLWRDREIHARHTRVRRGEQGRLLPMIRRHAVGLWLRRDDAPYGEPVVTWEAPERVIEIPEPGPSTARPQS</sequence>